<feature type="transmembrane region" description="Helical" evidence="1">
    <location>
        <begin position="53"/>
        <end position="79"/>
    </location>
</feature>
<dbReference type="OrthoDB" id="72269at2759"/>
<feature type="transmembrane region" description="Helical" evidence="1">
    <location>
        <begin position="251"/>
        <end position="275"/>
    </location>
</feature>
<evidence type="ECO:0000256" key="1">
    <source>
        <dbReference type="SAM" id="Phobius"/>
    </source>
</evidence>
<evidence type="ECO:0000313" key="4">
    <source>
        <dbReference type="Proteomes" id="UP000053958"/>
    </source>
</evidence>
<dbReference type="STRING" id="1408163.A0A0F4Z357"/>
<keyword evidence="4" id="KW-1185">Reference proteome</keyword>
<dbReference type="RefSeq" id="XP_013331382.1">
    <property type="nucleotide sequence ID" value="XM_013475928.1"/>
</dbReference>
<reference evidence="3 4" key="1">
    <citation type="submission" date="2015-04" db="EMBL/GenBank/DDBJ databases">
        <authorList>
            <person name="Heijne W.H."/>
            <person name="Fedorova N.D."/>
            <person name="Nierman W.C."/>
            <person name="Vollebregt A.W."/>
            <person name="Zhao Z."/>
            <person name="Wu L."/>
            <person name="Kumar M."/>
            <person name="Stam H."/>
            <person name="van den Berg M.A."/>
            <person name="Pel H.J."/>
        </authorList>
    </citation>
    <scope>NUCLEOTIDE SEQUENCE [LARGE SCALE GENOMIC DNA]</scope>
    <source>
        <strain evidence="3 4">CBS 393.64</strain>
    </source>
</reference>
<dbReference type="GeneID" id="25313586"/>
<feature type="transmembrane region" description="Helical" evidence="1">
    <location>
        <begin position="172"/>
        <end position="192"/>
    </location>
</feature>
<dbReference type="Proteomes" id="UP000053958">
    <property type="component" value="Unassembled WGS sequence"/>
</dbReference>
<feature type="transmembrane region" description="Helical" evidence="1">
    <location>
        <begin position="213"/>
        <end position="231"/>
    </location>
</feature>
<name>A0A0F4Z357_RASE3</name>
<feature type="transmembrane region" description="Helical" evidence="1">
    <location>
        <begin position="351"/>
        <end position="372"/>
    </location>
</feature>
<dbReference type="AlphaFoldDB" id="A0A0F4Z357"/>
<gene>
    <name evidence="3" type="ORF">T310_1235</name>
</gene>
<keyword evidence="1" id="KW-0812">Transmembrane</keyword>
<comment type="caution">
    <text evidence="3">The sequence shown here is derived from an EMBL/GenBank/DDBJ whole genome shotgun (WGS) entry which is preliminary data.</text>
</comment>
<sequence>MSAFLALASVFAALALWQRHGSRSWDTCDVTNVLDQVQPSIINTPQPISTIRLVLPLLALFAIYALFVFSTLNGFFFLLQNSIANRKLPDCDEPLRTNYTGIGYLDYVLTNLGPVWPAISGNSPGIPSVFGILAQTITYALAVPVYCTWHLYTSRTATRPDARSVGIPSAMAFMLPLIIAVGYIVPSAAMFLPAPSIVSVGTKQALAAAWQPFPIYTSVLASLCWLFSSYFSPDSDKSGPVTLRGLRRTYAFALSCAVIPRIAAWALSLTALAFPTLFPENVAAEIHPLRVFVNRLLWLSPLVQVTSVGEGALWFLQWDDLIGSTALLLWALALYKAAHQQASVEIRWTELGSKVVLLSMIIGPVGAAVVLMRERDELVFENASRRGESGHDRKTQ</sequence>
<proteinExistence type="predicted"/>
<feature type="chain" id="PRO_5002482126" evidence="2">
    <location>
        <begin position="25"/>
        <end position="396"/>
    </location>
</feature>
<keyword evidence="1" id="KW-0472">Membrane</keyword>
<evidence type="ECO:0000256" key="2">
    <source>
        <dbReference type="SAM" id="SignalP"/>
    </source>
</evidence>
<feature type="signal peptide" evidence="2">
    <location>
        <begin position="1"/>
        <end position="24"/>
    </location>
</feature>
<keyword evidence="1" id="KW-1133">Transmembrane helix</keyword>
<dbReference type="EMBL" id="LASV01000049">
    <property type="protein sequence ID" value="KKA24770.1"/>
    <property type="molecule type" value="Genomic_DNA"/>
</dbReference>
<keyword evidence="2" id="KW-0732">Signal</keyword>
<evidence type="ECO:0000313" key="3">
    <source>
        <dbReference type="EMBL" id="KKA24770.1"/>
    </source>
</evidence>
<feature type="transmembrane region" description="Helical" evidence="1">
    <location>
        <begin position="321"/>
        <end position="339"/>
    </location>
</feature>
<accession>A0A0F4Z357</accession>
<feature type="transmembrane region" description="Helical" evidence="1">
    <location>
        <begin position="129"/>
        <end position="152"/>
    </location>
</feature>
<organism evidence="3 4">
    <name type="scientific">Rasamsonia emersonii (strain ATCC 16479 / CBS 393.64 / IMI 116815)</name>
    <dbReference type="NCBI Taxonomy" id="1408163"/>
    <lineage>
        <taxon>Eukaryota</taxon>
        <taxon>Fungi</taxon>
        <taxon>Dikarya</taxon>
        <taxon>Ascomycota</taxon>
        <taxon>Pezizomycotina</taxon>
        <taxon>Eurotiomycetes</taxon>
        <taxon>Eurotiomycetidae</taxon>
        <taxon>Eurotiales</taxon>
        <taxon>Trichocomaceae</taxon>
        <taxon>Rasamsonia</taxon>
    </lineage>
</organism>
<protein>
    <submittedName>
        <fullName evidence="3">Uncharacterized protein</fullName>
    </submittedName>
</protein>